<dbReference type="GO" id="GO:0003700">
    <property type="term" value="F:DNA-binding transcription factor activity"/>
    <property type="evidence" value="ECO:0007669"/>
    <property type="project" value="TreeGrafter"/>
</dbReference>
<reference evidence="6 7" key="1">
    <citation type="submission" date="2018-06" db="EMBL/GenBank/DDBJ databases">
        <authorList>
            <consortium name="Pathogen Informatics"/>
            <person name="Doyle S."/>
        </authorList>
    </citation>
    <scope>NUCLEOTIDE SEQUENCE [LARGE SCALE GENOMIC DNA]</scope>
    <source>
        <strain evidence="6 7">NCTC13532</strain>
    </source>
</reference>
<dbReference type="PRINTS" id="PR00034">
    <property type="entry name" value="HTHCRP"/>
</dbReference>
<dbReference type="PANTHER" id="PTHR24567">
    <property type="entry name" value="CRP FAMILY TRANSCRIPTIONAL REGULATORY PROTEIN"/>
    <property type="match status" value="1"/>
</dbReference>
<dbReference type="GO" id="GO:0005829">
    <property type="term" value="C:cytosol"/>
    <property type="evidence" value="ECO:0007669"/>
    <property type="project" value="TreeGrafter"/>
</dbReference>
<feature type="domain" description="HTH crp-type" evidence="5">
    <location>
        <begin position="131"/>
        <end position="198"/>
    </location>
</feature>
<name>A0A381FQC4_9FLAO</name>
<organism evidence="6 7">
    <name type="scientific">Chryseobacterium indoltheticum</name>
    <dbReference type="NCBI Taxonomy" id="254"/>
    <lineage>
        <taxon>Bacteria</taxon>
        <taxon>Pseudomonadati</taxon>
        <taxon>Bacteroidota</taxon>
        <taxon>Flavobacteriia</taxon>
        <taxon>Flavobacteriales</taxon>
        <taxon>Weeksellaceae</taxon>
        <taxon>Chryseobacterium group</taxon>
        <taxon>Chryseobacterium</taxon>
    </lineage>
</organism>
<proteinExistence type="predicted"/>
<dbReference type="RefSeq" id="WP_115621747.1">
    <property type="nucleotide sequence ID" value="NZ_UFVR01000004.1"/>
</dbReference>
<evidence type="ECO:0000256" key="1">
    <source>
        <dbReference type="ARBA" id="ARBA00023015"/>
    </source>
</evidence>
<keyword evidence="2" id="KW-0238">DNA-binding</keyword>
<dbReference type="CDD" id="cd00038">
    <property type="entry name" value="CAP_ED"/>
    <property type="match status" value="1"/>
</dbReference>
<dbReference type="InterPro" id="IPR014710">
    <property type="entry name" value="RmlC-like_jellyroll"/>
</dbReference>
<evidence type="ECO:0000256" key="3">
    <source>
        <dbReference type="ARBA" id="ARBA00023163"/>
    </source>
</evidence>
<evidence type="ECO:0000256" key="2">
    <source>
        <dbReference type="ARBA" id="ARBA00023125"/>
    </source>
</evidence>
<dbReference type="SUPFAM" id="SSF46785">
    <property type="entry name" value="Winged helix' DNA-binding domain"/>
    <property type="match status" value="1"/>
</dbReference>
<dbReference type="InterPro" id="IPR050397">
    <property type="entry name" value="Env_Response_Regulators"/>
</dbReference>
<keyword evidence="1" id="KW-0805">Transcription regulation</keyword>
<dbReference type="Gene3D" id="2.60.120.10">
    <property type="entry name" value="Jelly Rolls"/>
    <property type="match status" value="1"/>
</dbReference>
<dbReference type="Proteomes" id="UP000254282">
    <property type="component" value="Unassembled WGS sequence"/>
</dbReference>
<dbReference type="EMBL" id="UFVR01000004">
    <property type="protein sequence ID" value="SUX48717.1"/>
    <property type="molecule type" value="Genomic_DNA"/>
</dbReference>
<dbReference type="InterPro" id="IPR036390">
    <property type="entry name" value="WH_DNA-bd_sf"/>
</dbReference>
<dbReference type="PROSITE" id="PS50042">
    <property type="entry name" value="CNMP_BINDING_3"/>
    <property type="match status" value="1"/>
</dbReference>
<dbReference type="InterPro" id="IPR012318">
    <property type="entry name" value="HTH_CRP"/>
</dbReference>
<dbReference type="GO" id="GO:0003677">
    <property type="term" value="F:DNA binding"/>
    <property type="evidence" value="ECO:0007669"/>
    <property type="project" value="UniProtKB-KW"/>
</dbReference>
<dbReference type="PROSITE" id="PS51063">
    <property type="entry name" value="HTH_CRP_2"/>
    <property type="match status" value="1"/>
</dbReference>
<dbReference type="PANTHER" id="PTHR24567:SF28">
    <property type="entry name" value="LISTERIOLYSIN REGULATORY PROTEIN"/>
    <property type="match status" value="1"/>
</dbReference>
<gene>
    <name evidence="6" type="primary">crp_12</name>
    <name evidence="6" type="ORF">NCTC13532_04337</name>
</gene>
<dbReference type="Pfam" id="PF13545">
    <property type="entry name" value="HTH_Crp_2"/>
    <property type="match status" value="1"/>
</dbReference>
<feature type="domain" description="Cyclic nucleotide-binding" evidence="4">
    <location>
        <begin position="15"/>
        <end position="100"/>
    </location>
</feature>
<dbReference type="InterPro" id="IPR018490">
    <property type="entry name" value="cNMP-bd_dom_sf"/>
</dbReference>
<dbReference type="Pfam" id="PF00027">
    <property type="entry name" value="cNMP_binding"/>
    <property type="match status" value="1"/>
</dbReference>
<evidence type="ECO:0000313" key="6">
    <source>
        <dbReference type="EMBL" id="SUX48717.1"/>
    </source>
</evidence>
<accession>A0A381FQC4</accession>
<sequence>MLIKENLLYSVGATEEHYSPGDYIFREEAIPQFYYQIVRGTVKLNSYNDDGKEFIQNIFSDESTFGESMLFLGKAYPVNAVSISECTILKVSREQLFLLMDAYPFISIDLCKLLSARTYDKYVLMRKITSKNAEERLKEIMDLFKEPYGNKEKFSFEIPYTRQQLGSFTGICVETVIRAIKRLEKNNVLMIRNRKIFY</sequence>
<evidence type="ECO:0000259" key="4">
    <source>
        <dbReference type="PROSITE" id="PS50042"/>
    </source>
</evidence>
<dbReference type="SUPFAM" id="SSF51206">
    <property type="entry name" value="cAMP-binding domain-like"/>
    <property type="match status" value="1"/>
</dbReference>
<dbReference type="SMART" id="SM00100">
    <property type="entry name" value="cNMP"/>
    <property type="match status" value="1"/>
</dbReference>
<evidence type="ECO:0000259" key="5">
    <source>
        <dbReference type="PROSITE" id="PS51063"/>
    </source>
</evidence>
<dbReference type="AlphaFoldDB" id="A0A381FQC4"/>
<keyword evidence="3" id="KW-0804">Transcription</keyword>
<evidence type="ECO:0000313" key="7">
    <source>
        <dbReference type="Proteomes" id="UP000254282"/>
    </source>
</evidence>
<protein>
    <submittedName>
        <fullName evidence="6">cAMP regulatory protein</fullName>
    </submittedName>
</protein>
<dbReference type="InterPro" id="IPR000595">
    <property type="entry name" value="cNMP-bd_dom"/>
</dbReference>